<dbReference type="Pfam" id="PF02391">
    <property type="entry name" value="MoaE"/>
    <property type="match status" value="1"/>
</dbReference>
<feature type="binding site" evidence="4">
    <location>
        <begin position="113"/>
        <end position="114"/>
    </location>
    <ligand>
        <name>substrate</name>
    </ligand>
</feature>
<comment type="miscellaneous">
    <text evidence="4">This protein is produced by a bicistronic gene which also produces the large subunit (MOCS2A).</text>
</comment>
<reference evidence="5" key="3">
    <citation type="submission" date="2025-09" db="UniProtKB">
        <authorList>
            <consortium name="Ensembl"/>
        </authorList>
    </citation>
    <scope>IDENTIFICATION</scope>
</reference>
<keyword evidence="3 4" id="KW-0501">Molybdenum cofactor biosynthesis</keyword>
<evidence type="ECO:0000313" key="5">
    <source>
        <dbReference type="Ensembl" id="ENSECRP00000020207.1"/>
    </source>
</evidence>
<organism evidence="5 6">
    <name type="scientific">Erpetoichthys calabaricus</name>
    <name type="common">Rope fish</name>
    <name type="synonym">Calamoichthys calabaricus</name>
    <dbReference type="NCBI Taxonomy" id="27687"/>
    <lineage>
        <taxon>Eukaryota</taxon>
        <taxon>Metazoa</taxon>
        <taxon>Chordata</taxon>
        <taxon>Craniata</taxon>
        <taxon>Vertebrata</taxon>
        <taxon>Euteleostomi</taxon>
        <taxon>Actinopterygii</taxon>
        <taxon>Polypteriformes</taxon>
        <taxon>Polypteridae</taxon>
        <taxon>Erpetoichthys</taxon>
    </lineage>
</organism>
<dbReference type="Proteomes" id="UP000694620">
    <property type="component" value="Chromosome 7"/>
</dbReference>
<gene>
    <name evidence="4 5" type="primary">MOCS2</name>
    <name evidence="5" type="synonym">LOC114654815</name>
</gene>
<dbReference type="UniPathway" id="UPA00344"/>
<evidence type="ECO:0000256" key="1">
    <source>
        <dbReference type="ARBA" id="ARBA00022490"/>
    </source>
</evidence>
<comment type="pathway">
    <text evidence="4">Cofactor biosynthesis; molybdopterin biosynthesis.</text>
</comment>
<dbReference type="GO" id="GO:0030366">
    <property type="term" value="F:molybdopterin synthase activity"/>
    <property type="evidence" value="ECO:0007669"/>
    <property type="project" value="UniProtKB-UniRule"/>
</dbReference>
<feature type="binding site" evidence="4">
    <location>
        <position position="129"/>
    </location>
    <ligand>
        <name>substrate</name>
    </ligand>
</feature>
<comment type="catalytic activity">
    <reaction evidence="4">
        <text>2 [molybdopterin-synthase sulfur-carrier protein]-C-terminal-Gly-aminoethanethioate + cyclic pyranopterin phosphate + H2O = molybdopterin + 2 [molybdopterin-synthase sulfur-carrier protein]-C-terminal Gly-Gly + 2 H(+)</text>
        <dbReference type="Rhea" id="RHEA:26333"/>
        <dbReference type="Rhea" id="RHEA-COMP:12202"/>
        <dbReference type="Rhea" id="RHEA-COMP:19907"/>
        <dbReference type="ChEBI" id="CHEBI:15377"/>
        <dbReference type="ChEBI" id="CHEBI:15378"/>
        <dbReference type="ChEBI" id="CHEBI:58698"/>
        <dbReference type="ChEBI" id="CHEBI:59648"/>
        <dbReference type="ChEBI" id="CHEBI:90778"/>
        <dbReference type="ChEBI" id="CHEBI:232372"/>
        <dbReference type="EC" id="2.8.1.12"/>
    </reaction>
</comment>
<dbReference type="GO" id="GO:1990140">
    <property type="term" value="C:molybdopterin synthase complex"/>
    <property type="evidence" value="ECO:0007669"/>
    <property type="project" value="UniProtKB-UniRule"/>
</dbReference>
<reference evidence="5" key="1">
    <citation type="submission" date="2021-06" db="EMBL/GenBank/DDBJ databases">
        <authorList>
            <consortium name="Wellcome Sanger Institute Data Sharing"/>
        </authorList>
    </citation>
    <scope>NUCLEOTIDE SEQUENCE [LARGE SCALE GENOMIC DNA]</scope>
</reference>
<protein>
    <recommendedName>
        <fullName evidence="4">Molybdopterin synthase catalytic subunit</fullName>
        <ecNumber evidence="4">2.8.1.12</ecNumber>
    </recommendedName>
    <alternativeName>
        <fullName evidence="4">Molybdenum cofactor synthesis protein 2 large subunit</fullName>
    </alternativeName>
    <alternativeName>
        <fullName evidence="4">Molybdenum cofactor synthesis protein 2B</fullName>
        <shortName evidence="4">MOCS2B</shortName>
    </alternativeName>
</protein>
<name>A0A8C4SQY5_ERPCA</name>
<evidence type="ECO:0000256" key="4">
    <source>
        <dbReference type="HAMAP-Rule" id="MF_03052"/>
    </source>
</evidence>
<keyword evidence="1 4" id="KW-0963">Cytoplasm</keyword>
<evidence type="ECO:0000313" key="6">
    <source>
        <dbReference type="Proteomes" id="UP000694620"/>
    </source>
</evidence>
<dbReference type="SUPFAM" id="SSF54690">
    <property type="entry name" value="Molybdopterin synthase subunit MoaE"/>
    <property type="match status" value="1"/>
</dbReference>
<keyword evidence="6" id="KW-1185">Reference proteome</keyword>
<dbReference type="HAMAP" id="MF_03052">
    <property type="entry name" value="MOC2B"/>
    <property type="match status" value="1"/>
</dbReference>
<dbReference type="OrthoDB" id="5531344at2759"/>
<comment type="subunit">
    <text evidence="4">Heterotetramer; composed of 2 small (MOCS2A) and 2 large (MOCS2B) subunits.</text>
</comment>
<comment type="function">
    <text evidence="4">Catalytic subunit of the molybdopterin synthase complex, a complex that catalyzes the conversion of precursor Z into molybdopterin. Acts by mediating the incorporation of 2 sulfur atoms from thiocarboxylated MOCS2A into precursor Z to generate a dithiolene group.</text>
</comment>
<sequence length="169" mass="19230">MYTDVTEHENGGRDIIKLTSSKLSTDEVSFSAVCPECGAVSLFVGTTRNSYQGKVVVQLEYEAYIPMAESELKKICTEMRKKWPTLKHIVVHHRLGIVPVMEASVIIGISSPHRTESLEAVKYCIDALKATVPIWKKEIYETQEFSWKENKECFWTDNELTVEHDCEGN</sequence>
<dbReference type="InterPro" id="IPR036563">
    <property type="entry name" value="MoaE_sf"/>
</dbReference>
<keyword evidence="2 4" id="KW-0808">Transferase</keyword>
<dbReference type="EC" id="2.8.1.12" evidence="4"/>
<dbReference type="FunFam" id="3.90.1170.40:FF:000002">
    <property type="entry name" value="Molybdopterin synthase catalytic subunit"/>
    <property type="match status" value="1"/>
</dbReference>
<dbReference type="Gene3D" id="3.90.1170.40">
    <property type="entry name" value="Molybdopterin biosynthesis MoaE subunit"/>
    <property type="match status" value="1"/>
</dbReference>
<comment type="subcellular location">
    <subcellularLocation>
        <location evidence="4">Cytoplasm</location>
        <location evidence="4">Cytosol</location>
    </subcellularLocation>
</comment>
<dbReference type="AlphaFoldDB" id="A0A8C4SQY5"/>
<reference evidence="5" key="2">
    <citation type="submission" date="2025-08" db="UniProtKB">
        <authorList>
            <consortium name="Ensembl"/>
        </authorList>
    </citation>
    <scope>IDENTIFICATION</scope>
</reference>
<evidence type="ECO:0000256" key="2">
    <source>
        <dbReference type="ARBA" id="ARBA00022679"/>
    </source>
</evidence>
<dbReference type="CDD" id="cd00756">
    <property type="entry name" value="MoaE"/>
    <property type="match status" value="1"/>
</dbReference>
<comment type="similarity">
    <text evidence="4">Belongs to the MoaE family. MOCS2B subfamily.</text>
</comment>
<feature type="binding site" evidence="4">
    <location>
        <begin position="136"/>
        <end position="138"/>
    </location>
    <ligand>
        <name>substrate</name>
    </ligand>
</feature>
<proteinExistence type="inferred from homology"/>
<dbReference type="GO" id="GO:0006777">
    <property type="term" value="P:Mo-molybdopterin cofactor biosynthetic process"/>
    <property type="evidence" value="ECO:0007669"/>
    <property type="project" value="UniProtKB-UniRule"/>
</dbReference>
<dbReference type="Ensembl" id="ENSECRT00000020644.1">
    <property type="protein sequence ID" value="ENSECRP00000020207.1"/>
    <property type="gene ID" value="ENSECRG00000013579.1"/>
</dbReference>
<evidence type="ECO:0000256" key="3">
    <source>
        <dbReference type="ARBA" id="ARBA00023150"/>
    </source>
</evidence>
<dbReference type="InterPro" id="IPR028888">
    <property type="entry name" value="MOCS2B_euk"/>
</dbReference>
<dbReference type="GeneTree" id="ENSGT00510000047669"/>
<dbReference type="InterPro" id="IPR003448">
    <property type="entry name" value="Mopterin_biosynth_MoaE"/>
</dbReference>
<dbReference type="PANTHER" id="PTHR23404">
    <property type="entry name" value="MOLYBDOPTERIN SYNTHASE RELATED"/>
    <property type="match status" value="1"/>
</dbReference>
<accession>A0A8C4SQY5</accession>